<dbReference type="InterPro" id="IPR011006">
    <property type="entry name" value="CheY-like_superfamily"/>
</dbReference>
<evidence type="ECO:0000313" key="2">
    <source>
        <dbReference type="Proteomes" id="UP000250429"/>
    </source>
</evidence>
<evidence type="ECO:0000313" key="1">
    <source>
        <dbReference type="EMBL" id="RAW62884.1"/>
    </source>
</evidence>
<keyword evidence="2" id="KW-1185">Reference proteome</keyword>
<gene>
    <name evidence="1" type="ORF">C4N23_03220</name>
</gene>
<dbReference type="Gene3D" id="3.40.50.2300">
    <property type="match status" value="1"/>
</dbReference>
<organism evidence="1 2">
    <name type="scientific">Faecalibacterium hattorii</name>
    <dbReference type="NCBI Taxonomy" id="2935520"/>
    <lineage>
        <taxon>Bacteria</taxon>
        <taxon>Bacillati</taxon>
        <taxon>Bacillota</taxon>
        <taxon>Clostridia</taxon>
        <taxon>Eubacteriales</taxon>
        <taxon>Oscillospiraceae</taxon>
        <taxon>Faecalibacterium</taxon>
    </lineage>
</organism>
<dbReference type="RefSeq" id="WP_112144005.1">
    <property type="nucleotide sequence ID" value="NZ_PRLC01000003.1"/>
</dbReference>
<proteinExistence type="predicted"/>
<comment type="caution">
    <text evidence="1">The sequence shown here is derived from an EMBL/GenBank/DDBJ whole genome shotgun (WGS) entry which is preliminary data.</text>
</comment>
<name>A0A329UPR2_9FIRM</name>
<protein>
    <submittedName>
        <fullName evidence="1">Uncharacterized protein</fullName>
    </submittedName>
</protein>
<accession>A0A329UPR2</accession>
<dbReference type="AlphaFoldDB" id="A0A329UPR2"/>
<sequence>MDMTYKILWIDDAEDYVDSTKELVVQAIQNRFMDADIESYSDYDEFKSEKLENFDATSFDFYDLILMDFALSGTTGDAVIRELRSKEIYTDIVFYSSDKENMESSLKNSDQLNGVFLADRANLLEIIGRVVQKNLKREYRISNIRGLIMDSTSEFDYICQSTTIALFEKLSSEQQDVIVRKAKEYVESAASKSGQNFEGLNKKVGKSFIKNAIQSVEYVMDNKDRYALMGLIVKFFDDGPIAQEDFSQKYSDELIKPRNKLAHAKLVYGKCHQKLHPIKNRSIPSCDGKCDSCSNEYDMEKCESLRAAIYNYYKVFQNIEKKTNELVPLE</sequence>
<dbReference type="Proteomes" id="UP000250429">
    <property type="component" value="Unassembled WGS sequence"/>
</dbReference>
<dbReference type="EMBL" id="PRLC01000003">
    <property type="protein sequence ID" value="RAW62884.1"/>
    <property type="molecule type" value="Genomic_DNA"/>
</dbReference>
<reference evidence="1 2" key="1">
    <citation type="submission" date="2018-02" db="EMBL/GenBank/DDBJ databases">
        <title>Complete genome sequencing of Faecalibacterium prausnitzii strains isolated from the human gut.</title>
        <authorList>
            <person name="Fitzgerald B.C."/>
            <person name="Shkoporov A.N."/>
            <person name="Ross P.R."/>
            <person name="Hill C."/>
        </authorList>
    </citation>
    <scope>NUCLEOTIDE SEQUENCE [LARGE SCALE GENOMIC DNA]</scope>
    <source>
        <strain evidence="1 2">APC922/41-1</strain>
    </source>
</reference>
<dbReference type="SUPFAM" id="SSF52172">
    <property type="entry name" value="CheY-like"/>
    <property type="match status" value="1"/>
</dbReference>